<evidence type="ECO:0000313" key="3">
    <source>
        <dbReference type="Proteomes" id="UP000694044"/>
    </source>
</evidence>
<accession>A0A8T1W0H2</accession>
<organism evidence="2 3">
    <name type="scientific">Phytophthora pseudosyringae</name>
    <dbReference type="NCBI Taxonomy" id="221518"/>
    <lineage>
        <taxon>Eukaryota</taxon>
        <taxon>Sar</taxon>
        <taxon>Stramenopiles</taxon>
        <taxon>Oomycota</taxon>
        <taxon>Peronosporomycetes</taxon>
        <taxon>Peronosporales</taxon>
        <taxon>Peronosporaceae</taxon>
        <taxon>Phytophthora</taxon>
    </lineage>
</organism>
<evidence type="ECO:0000313" key="2">
    <source>
        <dbReference type="EMBL" id="KAG7386706.1"/>
    </source>
</evidence>
<dbReference type="Proteomes" id="UP000694044">
    <property type="component" value="Unassembled WGS sequence"/>
</dbReference>
<protein>
    <recommendedName>
        <fullName evidence="4">Calponin-homology (CH) domain-containing protein</fullName>
    </recommendedName>
</protein>
<reference evidence="2" key="1">
    <citation type="submission" date="2021-02" db="EMBL/GenBank/DDBJ databases">
        <authorList>
            <person name="Palmer J.M."/>
        </authorList>
    </citation>
    <scope>NUCLEOTIDE SEQUENCE</scope>
    <source>
        <strain evidence="2">SCRP734</strain>
    </source>
</reference>
<feature type="region of interest" description="Disordered" evidence="1">
    <location>
        <begin position="558"/>
        <end position="593"/>
    </location>
</feature>
<name>A0A8T1W0H2_9STRA</name>
<feature type="region of interest" description="Disordered" evidence="1">
    <location>
        <begin position="129"/>
        <end position="152"/>
    </location>
</feature>
<feature type="region of interest" description="Disordered" evidence="1">
    <location>
        <begin position="1"/>
        <end position="74"/>
    </location>
</feature>
<sequence>MQKPKETAVAQRSLDTTASSTRPSSRRNNSLEPLGTRRGEPGLHNQVETAPLTHGRRRMTAGIGTGDHPTPAATHKLGLVPQKYVAVEGDRVGRRRLNSIATPARSRKMTTAHLHKQHAAVFHSMNNDHREGWEEDGSDSDSSDDDGAAQGAADVRHRAQFFKSLVGPTTYMDGGVVTKGNVDHRGITPHVVFSTTHTPPSEAKNPVITCSQPVTCGFCSSTNLAWVLRCSFCGSARMSDAPRLKYLIDMILSIDPRIKPDMLAKRILDYAKFDRVALKAEATFKQAGLVRAKAAIMMMNRTVFTLRFQIMRMIFVAWKKTKASSLREHATIERIITIKEAQVDRKRKQDVFSVWQGYVARVADERQQRFHVALKRNESTKLRRIWGSWRSFMRIRGKEKLEEMRHHYEEELRDTPLEAQKEIDRLKEIQQETLKLVFTAGDSILELLHVSLRKADHSVQKTLQLVQMYPTTAGTFFEAAHGNELLDALSSGHAMPQIDGFGLDDEKDDETMRQLLDQTIERIDRSPPSDSLIQWLNFQRRRGAEMGKVSEFPEAKTIANAPSPTKGSVVDGGTMPEKPSSAGTSTKATRTRLKDKKKEFKPIKFLQEIRAVIASPGVMLKLLCHSSSEAQEEYDRIRSTELTNTAASLAAENSTTATMLSPSAQVQLRSYFKIMPRVLNLPPDIVTRDSFVLNDFDSLYAYAVYLYLFHPNYVAPGMVLSPRYHLSYSFLTPQWQKVKTSLLENECDPFAQQQFYIFLAKMKRINLQFLRFIDICKAVRHIAAWHERGVTREAFNDFSRRVLGKDSNISVSLEKETLASWVSLPESKLLSLCDGEEEFRKIEQVYKENVLDLIKIFRIYGSAAGGKGILEQEFLKVMTKAGVTNKKNILRSHLQLIYQQSRQTNGGIPPDSPTGGANIAPGSTPGAEGEEDAEDRGATPNEFFEALTRVAYHNFQKRREFMGQVATMMSMGNEVSMETINGSGSLLACVVDLVVDKVVPLTKKFQEQGLTFKKQMIHPDVQHVCKAQEKKLKRIFSSYSQRNKNPQSRGKLLDLSDFESLLKDRRLIDALFPHGKIKQLFAFVQQDGEVGGTASTINGYDADSEFVFSEFVEALSAIAVYRNANPYLPFAKKLETFFEEYF</sequence>
<proteinExistence type="predicted"/>
<evidence type="ECO:0000256" key="1">
    <source>
        <dbReference type="SAM" id="MobiDB-lite"/>
    </source>
</evidence>
<evidence type="ECO:0008006" key="4">
    <source>
        <dbReference type="Google" id="ProtNLM"/>
    </source>
</evidence>
<feature type="compositionally biased region" description="Low complexity" evidence="1">
    <location>
        <begin position="16"/>
        <end position="30"/>
    </location>
</feature>
<dbReference type="EMBL" id="JAGDFM010000095">
    <property type="protein sequence ID" value="KAG7386706.1"/>
    <property type="molecule type" value="Genomic_DNA"/>
</dbReference>
<dbReference type="AlphaFoldDB" id="A0A8T1W0H2"/>
<comment type="caution">
    <text evidence="2">The sequence shown here is derived from an EMBL/GenBank/DDBJ whole genome shotgun (WGS) entry which is preliminary data.</text>
</comment>
<feature type="compositionally biased region" description="Acidic residues" evidence="1">
    <location>
        <begin position="133"/>
        <end position="147"/>
    </location>
</feature>
<feature type="region of interest" description="Disordered" evidence="1">
    <location>
        <begin position="903"/>
        <end position="936"/>
    </location>
</feature>
<keyword evidence="3" id="KW-1185">Reference proteome</keyword>
<dbReference type="OrthoDB" id="66717at2759"/>
<gene>
    <name evidence="2" type="ORF">PHYPSEUDO_015386</name>
</gene>